<sequence length="271" mass="31140">MVKDFTRAITHENYGKAESGLQKYYHKVEKIIYHTPMKLTKEEVEKGGVFTFSSDEFITSPDTSNGLPFIVGGVSLSSLLALFFLLKEELGTPGTVYVCIAVTALIFSIIYYFTKPPKENILNRRDGLITIEGALYQPNITMRFKDVICCYSTGGENGLGAFRLEVIRPNNYTFAMLNAGDKDCYRDISFFTWYMDKNRPLPPGSAFDPFRKKDFERRKEEGFPRPLYMSNVPTPEVTPEQQKERERFWKEEFIENDGVLMRHFTSSGVDK</sequence>
<name>A0A1G7DKA5_9FLAO</name>
<dbReference type="EMBL" id="FNBD01000001">
    <property type="protein sequence ID" value="SDE51195.1"/>
    <property type="molecule type" value="Genomic_DNA"/>
</dbReference>
<feature type="transmembrane region" description="Helical" evidence="2">
    <location>
        <begin position="95"/>
        <end position="114"/>
    </location>
</feature>
<feature type="transmembrane region" description="Helical" evidence="2">
    <location>
        <begin position="66"/>
        <end position="86"/>
    </location>
</feature>
<evidence type="ECO:0000313" key="4">
    <source>
        <dbReference type="Proteomes" id="UP000182114"/>
    </source>
</evidence>
<accession>A0A1G7DKA5</accession>
<gene>
    <name evidence="3" type="ORF">SAMN04487992_101586</name>
</gene>
<evidence type="ECO:0000256" key="2">
    <source>
        <dbReference type="SAM" id="Phobius"/>
    </source>
</evidence>
<evidence type="ECO:0000256" key="1">
    <source>
        <dbReference type="SAM" id="MobiDB-lite"/>
    </source>
</evidence>
<evidence type="ECO:0000313" key="3">
    <source>
        <dbReference type="EMBL" id="SDE51195.1"/>
    </source>
</evidence>
<keyword evidence="2" id="KW-0472">Membrane</keyword>
<dbReference type="Proteomes" id="UP000182114">
    <property type="component" value="Unassembled WGS sequence"/>
</dbReference>
<feature type="region of interest" description="Disordered" evidence="1">
    <location>
        <begin position="225"/>
        <end position="244"/>
    </location>
</feature>
<organism evidence="3 4">
    <name type="scientific">Cellulophaga baltica</name>
    <dbReference type="NCBI Taxonomy" id="76594"/>
    <lineage>
        <taxon>Bacteria</taxon>
        <taxon>Pseudomonadati</taxon>
        <taxon>Bacteroidota</taxon>
        <taxon>Flavobacteriia</taxon>
        <taxon>Flavobacteriales</taxon>
        <taxon>Flavobacteriaceae</taxon>
        <taxon>Cellulophaga</taxon>
    </lineage>
</organism>
<reference evidence="4" key="1">
    <citation type="submission" date="2016-10" db="EMBL/GenBank/DDBJ databases">
        <authorList>
            <person name="Varghese N."/>
            <person name="Submissions S."/>
        </authorList>
    </citation>
    <scope>NUCLEOTIDE SEQUENCE [LARGE SCALE GENOMIC DNA]</scope>
    <source>
        <strain evidence="4">DSM 24729</strain>
    </source>
</reference>
<keyword evidence="2" id="KW-0812">Transmembrane</keyword>
<keyword evidence="4" id="KW-1185">Reference proteome</keyword>
<keyword evidence="2" id="KW-1133">Transmembrane helix</keyword>
<protein>
    <submittedName>
        <fullName evidence="3">Uncharacterized protein</fullName>
    </submittedName>
</protein>
<proteinExistence type="predicted"/>
<dbReference type="RefSeq" id="WP_074537309.1">
    <property type="nucleotide sequence ID" value="NZ_FNBD01000001.1"/>
</dbReference>
<dbReference type="AlphaFoldDB" id="A0A1G7DKA5"/>